<dbReference type="RefSeq" id="WP_231060831.1">
    <property type="nucleotide sequence ID" value="NZ_JAJNOC010000015.1"/>
</dbReference>
<name>A0ABS8QD91_9BURK</name>
<accession>A0ABS8QD91</accession>
<keyword evidence="3" id="KW-1185">Reference proteome</keyword>
<organism evidence="2 3">
    <name type="scientific">Massilia phyllostachyos</name>
    <dbReference type="NCBI Taxonomy" id="2898585"/>
    <lineage>
        <taxon>Bacteria</taxon>
        <taxon>Pseudomonadati</taxon>
        <taxon>Pseudomonadota</taxon>
        <taxon>Betaproteobacteria</taxon>
        <taxon>Burkholderiales</taxon>
        <taxon>Oxalobacteraceae</taxon>
        <taxon>Telluria group</taxon>
        <taxon>Massilia</taxon>
    </lineage>
</organism>
<proteinExistence type="predicted"/>
<evidence type="ECO:0000313" key="2">
    <source>
        <dbReference type="EMBL" id="MCD2519564.1"/>
    </source>
</evidence>
<protein>
    <submittedName>
        <fullName evidence="2">Uncharacterized protein</fullName>
    </submittedName>
</protein>
<gene>
    <name evidence="2" type="ORF">LQ564_24985</name>
</gene>
<dbReference type="EMBL" id="JAJNOC010000015">
    <property type="protein sequence ID" value="MCD2519564.1"/>
    <property type="molecule type" value="Genomic_DNA"/>
</dbReference>
<evidence type="ECO:0000256" key="1">
    <source>
        <dbReference type="SAM" id="MobiDB-lite"/>
    </source>
</evidence>
<dbReference type="Proteomes" id="UP001179361">
    <property type="component" value="Unassembled WGS sequence"/>
</dbReference>
<comment type="caution">
    <text evidence="2">The sequence shown here is derived from an EMBL/GenBank/DDBJ whole genome shotgun (WGS) entry which is preliminary data.</text>
</comment>
<feature type="region of interest" description="Disordered" evidence="1">
    <location>
        <begin position="1"/>
        <end position="39"/>
    </location>
</feature>
<sequence>MADGYAHGGARSIASGAPSAARPCSARCSGPRSTTSPAALPWVTGANDVLTDLSISSKFNAEPGFLQMLHDYGFEAAGAWLDKHRDDIGVRGTLDPAAVFGPEGE</sequence>
<reference evidence="2" key="1">
    <citation type="submission" date="2021-11" db="EMBL/GenBank/DDBJ databases">
        <title>The complete genome of Massilia sp sp. G4R7.</title>
        <authorList>
            <person name="Liu L."/>
            <person name="Yue J."/>
            <person name="Yuan J."/>
            <person name="Yang F."/>
            <person name="Li L."/>
        </authorList>
    </citation>
    <scope>NUCLEOTIDE SEQUENCE</scope>
    <source>
        <strain evidence="2">G4R7</strain>
    </source>
</reference>
<evidence type="ECO:0000313" key="3">
    <source>
        <dbReference type="Proteomes" id="UP001179361"/>
    </source>
</evidence>